<dbReference type="Proteomes" id="UP000485058">
    <property type="component" value="Unassembled WGS sequence"/>
</dbReference>
<comment type="caution">
    <text evidence="3">The sequence shown here is derived from an EMBL/GenBank/DDBJ whole genome shotgun (WGS) entry which is preliminary data.</text>
</comment>
<protein>
    <submittedName>
        <fullName evidence="3">Uncharacterized protein</fullName>
    </submittedName>
</protein>
<dbReference type="PANTHER" id="PTHR47026:SF2">
    <property type="entry name" value="FLAGELLAR ASSOCIATED PROTEIN"/>
    <property type="match status" value="1"/>
</dbReference>
<sequence>MTMLNIPSWGLELETCRREYLAQGLYKEAGDVQKQLESQKKQEEQDKLQAMAQQHASEVLALEQQQALDYRASIEKWERAAAETKTNMEQQEASLLQRHRAELNSFIAQCKSEPVRPKWSTTLLNLRCQEEHLIKQRLFPQAARVKDTADNMERQEVGATMAAMTARHKLEEVRGSRPSCCAATPVNRRRRHELHKRGS</sequence>
<organism evidence="3 4">
    <name type="scientific">Haematococcus lacustris</name>
    <name type="common">Green alga</name>
    <name type="synonym">Haematococcus pluvialis</name>
    <dbReference type="NCBI Taxonomy" id="44745"/>
    <lineage>
        <taxon>Eukaryota</taxon>
        <taxon>Viridiplantae</taxon>
        <taxon>Chlorophyta</taxon>
        <taxon>core chlorophytes</taxon>
        <taxon>Chlorophyceae</taxon>
        <taxon>CS clade</taxon>
        <taxon>Chlamydomonadales</taxon>
        <taxon>Haematococcaceae</taxon>
        <taxon>Haematococcus</taxon>
    </lineage>
</organism>
<dbReference type="PANTHER" id="PTHR47026">
    <property type="entry name" value="PIGMENTOSA GTPASE REGULATOR-LIKE PROTEIN, PUTATIVE-RELATED"/>
    <property type="match status" value="1"/>
</dbReference>
<evidence type="ECO:0000313" key="3">
    <source>
        <dbReference type="EMBL" id="GFH28069.1"/>
    </source>
</evidence>
<evidence type="ECO:0000256" key="2">
    <source>
        <dbReference type="SAM" id="MobiDB-lite"/>
    </source>
</evidence>
<feature type="region of interest" description="Disordered" evidence="2">
    <location>
        <begin position="169"/>
        <end position="199"/>
    </location>
</feature>
<feature type="compositionally biased region" description="Basic residues" evidence="2">
    <location>
        <begin position="187"/>
        <end position="199"/>
    </location>
</feature>
<accession>A0A6A0A6A3</accession>
<dbReference type="AlphaFoldDB" id="A0A6A0A6A3"/>
<gene>
    <name evidence="3" type="ORF">HaLaN_26490</name>
</gene>
<dbReference type="EMBL" id="BLLF01003729">
    <property type="protein sequence ID" value="GFH28069.1"/>
    <property type="molecule type" value="Genomic_DNA"/>
</dbReference>
<keyword evidence="4" id="KW-1185">Reference proteome</keyword>
<name>A0A6A0A6A3_HAELA</name>
<reference evidence="3 4" key="1">
    <citation type="submission" date="2020-02" db="EMBL/GenBank/DDBJ databases">
        <title>Draft genome sequence of Haematococcus lacustris strain NIES-144.</title>
        <authorList>
            <person name="Morimoto D."/>
            <person name="Nakagawa S."/>
            <person name="Yoshida T."/>
            <person name="Sawayama S."/>
        </authorList>
    </citation>
    <scope>NUCLEOTIDE SEQUENCE [LARGE SCALE GENOMIC DNA]</scope>
    <source>
        <strain evidence="3 4">NIES-144</strain>
    </source>
</reference>
<evidence type="ECO:0000313" key="4">
    <source>
        <dbReference type="Proteomes" id="UP000485058"/>
    </source>
</evidence>
<evidence type="ECO:0000256" key="1">
    <source>
        <dbReference type="SAM" id="Coils"/>
    </source>
</evidence>
<feature type="coiled-coil region" evidence="1">
    <location>
        <begin position="26"/>
        <end position="94"/>
    </location>
</feature>
<keyword evidence="1" id="KW-0175">Coiled coil</keyword>
<proteinExistence type="predicted"/>